<reference evidence="2 3" key="1">
    <citation type="submission" date="2023-03" db="EMBL/GenBank/DDBJ databases">
        <title>High recombination rates correlate with genetic variation in Cardiocondyla obscurior ants.</title>
        <authorList>
            <person name="Errbii M."/>
        </authorList>
    </citation>
    <scope>NUCLEOTIDE SEQUENCE [LARGE SCALE GENOMIC DNA]</scope>
    <source>
        <strain evidence="2">Alpha-2009</strain>
        <tissue evidence="2">Whole body</tissue>
    </source>
</reference>
<dbReference type="EMBL" id="JADYXP020000002">
    <property type="protein sequence ID" value="KAL0130060.1"/>
    <property type="molecule type" value="Genomic_DNA"/>
</dbReference>
<accession>A0AAW2GS06</accession>
<protein>
    <submittedName>
        <fullName evidence="2">Uncharacterized protein</fullName>
    </submittedName>
</protein>
<sequence>MGNVRRENEREFTLNIERGLNSKISLRARERQGESKVGTRKGNESKKRKKKKKREERARNYRSRSTLKYIEKITDVQFLLEKRRFSFRDVIELFDALILFLSNSINKDFIK</sequence>
<dbReference type="AlphaFoldDB" id="A0AAW2GS06"/>
<gene>
    <name evidence="2" type="ORF">PUN28_001977</name>
</gene>
<evidence type="ECO:0000313" key="2">
    <source>
        <dbReference type="EMBL" id="KAL0130060.1"/>
    </source>
</evidence>
<feature type="region of interest" description="Disordered" evidence="1">
    <location>
        <begin position="28"/>
        <end position="60"/>
    </location>
</feature>
<comment type="caution">
    <text evidence="2">The sequence shown here is derived from an EMBL/GenBank/DDBJ whole genome shotgun (WGS) entry which is preliminary data.</text>
</comment>
<dbReference type="Proteomes" id="UP001430953">
    <property type="component" value="Unassembled WGS sequence"/>
</dbReference>
<evidence type="ECO:0000313" key="3">
    <source>
        <dbReference type="Proteomes" id="UP001430953"/>
    </source>
</evidence>
<evidence type="ECO:0000256" key="1">
    <source>
        <dbReference type="SAM" id="MobiDB-lite"/>
    </source>
</evidence>
<name>A0AAW2GS06_9HYME</name>
<keyword evidence="3" id="KW-1185">Reference proteome</keyword>
<proteinExistence type="predicted"/>
<organism evidence="2 3">
    <name type="scientific">Cardiocondyla obscurior</name>
    <dbReference type="NCBI Taxonomy" id="286306"/>
    <lineage>
        <taxon>Eukaryota</taxon>
        <taxon>Metazoa</taxon>
        <taxon>Ecdysozoa</taxon>
        <taxon>Arthropoda</taxon>
        <taxon>Hexapoda</taxon>
        <taxon>Insecta</taxon>
        <taxon>Pterygota</taxon>
        <taxon>Neoptera</taxon>
        <taxon>Endopterygota</taxon>
        <taxon>Hymenoptera</taxon>
        <taxon>Apocrita</taxon>
        <taxon>Aculeata</taxon>
        <taxon>Formicoidea</taxon>
        <taxon>Formicidae</taxon>
        <taxon>Myrmicinae</taxon>
        <taxon>Cardiocondyla</taxon>
    </lineage>
</organism>